<protein>
    <submittedName>
        <fullName evidence="2">Iron-sulfur cluster repair protein YtfE</fullName>
    </submittedName>
</protein>
<reference evidence="2" key="1">
    <citation type="submission" date="2021-10" db="EMBL/GenBank/DDBJ databases">
        <authorList>
            <person name="Criscuolo A."/>
        </authorList>
    </citation>
    <scope>NUCLEOTIDE SEQUENCE</scope>
    <source>
        <strain evidence="2">CIP111885</strain>
    </source>
</reference>
<proteinExistence type="predicted"/>
<dbReference type="Pfam" id="PF01814">
    <property type="entry name" value="Hemerythrin"/>
    <property type="match status" value="1"/>
</dbReference>
<comment type="caution">
    <text evidence="2">The sequence shown here is derived from an EMBL/GenBank/DDBJ whole genome shotgun (WGS) entry which is preliminary data.</text>
</comment>
<sequence>MILEMDGEGIMEGLTMEAPKVELCTPLQQLKDEHVSLRADMNLFYEISEEIESDSGPTVVLLFSKLYNQVSAFTKKLKAHSKREDEGLFPMMARCLGENDRTIENMEFEHEKAEQHLQDFLTEAVRAGATLSEHDAQAITVYAVQAHATLTQHFAKEEKVLFPLAEQILSADEKKELQQQFQMQ</sequence>
<dbReference type="Proteomes" id="UP000789845">
    <property type="component" value="Unassembled WGS sequence"/>
</dbReference>
<gene>
    <name evidence="2" type="primary">ytfE_1</name>
    <name evidence="2" type="ORF">NEOCIP111885_00327</name>
</gene>
<feature type="domain" description="Hemerythrin-like" evidence="1">
    <location>
        <begin position="25"/>
        <end position="165"/>
    </location>
</feature>
<dbReference type="PANTHER" id="PTHR39966">
    <property type="entry name" value="BLL2471 PROTEIN-RELATED"/>
    <property type="match status" value="1"/>
</dbReference>
<dbReference type="InterPro" id="IPR012312">
    <property type="entry name" value="Hemerythrin-like"/>
</dbReference>
<dbReference type="EMBL" id="CAKJTG010000002">
    <property type="protein sequence ID" value="CAG9606639.1"/>
    <property type="molecule type" value="Genomic_DNA"/>
</dbReference>
<name>A0A9C7G643_9BACI</name>
<evidence type="ECO:0000313" key="3">
    <source>
        <dbReference type="Proteomes" id="UP000789845"/>
    </source>
</evidence>
<dbReference type="PANTHER" id="PTHR39966:SF1">
    <property type="entry name" value="HEMERYTHRIN-LIKE DOMAIN-CONTAINING PROTEIN"/>
    <property type="match status" value="1"/>
</dbReference>
<evidence type="ECO:0000259" key="1">
    <source>
        <dbReference type="Pfam" id="PF01814"/>
    </source>
</evidence>
<organism evidence="2 3">
    <name type="scientific">Pseudoneobacillus rhizosphaerae</name>
    <dbReference type="NCBI Taxonomy" id="2880968"/>
    <lineage>
        <taxon>Bacteria</taxon>
        <taxon>Bacillati</taxon>
        <taxon>Bacillota</taxon>
        <taxon>Bacilli</taxon>
        <taxon>Bacillales</taxon>
        <taxon>Bacillaceae</taxon>
        <taxon>Pseudoneobacillus</taxon>
    </lineage>
</organism>
<keyword evidence="3" id="KW-1185">Reference proteome</keyword>
<dbReference type="CDD" id="cd12108">
    <property type="entry name" value="Hr-like"/>
    <property type="match status" value="1"/>
</dbReference>
<dbReference type="AlphaFoldDB" id="A0A9C7G643"/>
<dbReference type="GO" id="GO:0005886">
    <property type="term" value="C:plasma membrane"/>
    <property type="evidence" value="ECO:0007669"/>
    <property type="project" value="TreeGrafter"/>
</dbReference>
<evidence type="ECO:0000313" key="2">
    <source>
        <dbReference type="EMBL" id="CAG9606639.1"/>
    </source>
</evidence>
<accession>A0A9C7G643</accession>
<dbReference type="Gene3D" id="1.20.120.520">
    <property type="entry name" value="nmb1532 protein domain like"/>
    <property type="match status" value="1"/>
</dbReference>